<reference evidence="4" key="1">
    <citation type="submission" date="2019-01" db="EMBL/GenBank/DDBJ databases">
        <title>Cytophagaceae bacterium strain CAR-16.</title>
        <authorList>
            <person name="Chen W.-M."/>
        </authorList>
    </citation>
    <scope>NUCLEOTIDE SEQUENCE [LARGE SCALE GENOMIC DNA]</scope>
    <source>
        <strain evidence="4">ICH-30</strain>
    </source>
</reference>
<dbReference type="AlphaFoldDB" id="A0A4Q1KSC0"/>
<sequence>MKIQTPFFVQSIVFMCISVMTVGTTLTAQNLLNNGDFETGGSGVGFLVNNYTLINPLNGVSNPGQYARTTNPNLMNTNYISGGDHTTGTGNMLVFDGAISPGGFFWTTSDTGGAIGGFTVGTSYVFSYWIKSVSNEVTSDESRSNIGVFFVGVNNISPAVLNKLAPLPEEGWQKVSYSFVATAPAILVRLRTLNGGALGNDFAVDDFVIEEGSLPLEGSIATTNPNCPTSTDGSISVTVTGGSLPYGSFNLTGTVTQSNSNGIFSDLPTGTYSVSVIDNNGEEFTVETIVLVAPNDLVISEPATICEGESTELSVSGGVGSFTWTANPEDSSLINPNASTLTVSPLVTTTYTVISGEESSTTNLVFNGDFTQGNVGFITDYSQVPDPNPFGVQSSYDIVQNPNSWFSPFASCGDHTTGDGNLIVFDGSTDPTGTIRVWCNENLINVEPNTDYTFSYYIASVAPENPAIMQVQINGVTLTETLDAPSVTCLWTLHSFTWNSGAATTASICIFNLEFANNGNDFALDDISLVETLTCVYEKSVTITVNPQVIPEFDPVGPICSGDVLAELPLVSLNGIAGSWFPELVDNTTTTTYTFTPDDQTACISSPTLTFVVSPLITPVFESVSPICLGDELNALPTTSQNGVTGFWTPELNNTQTTTYQFTPDPGQCAIGNIELVITVNPIPQFTISQGCEGSVYMLNSIIESADATTSYAWFNSSSVQIGNSDSITISSAGIYRLIVTQNGCSEEQMVDVLSTLCVIQKGISPNHDGLNDSFDLSSYNVTELQIFNRYGVSVYKKANYTNEWFGQCNKGNELPDGTYYYVINFDDLETKTGWIYINKPY</sequence>
<dbReference type="Gene3D" id="2.60.40.1220">
    <property type="match status" value="2"/>
</dbReference>
<keyword evidence="1" id="KW-0732">Signal</keyword>
<dbReference type="OrthoDB" id="1391397at2"/>
<evidence type="ECO:0000256" key="2">
    <source>
        <dbReference type="SAM" id="Phobius"/>
    </source>
</evidence>
<keyword evidence="2" id="KW-1133">Transmembrane helix</keyword>
<proteinExistence type="predicted"/>
<keyword evidence="2" id="KW-0472">Membrane</keyword>
<dbReference type="Proteomes" id="UP000289734">
    <property type="component" value="Unassembled WGS sequence"/>
</dbReference>
<name>A0A4Q1KSC0_9FLAO</name>
<dbReference type="Gene3D" id="2.60.120.260">
    <property type="entry name" value="Galactose-binding domain-like"/>
    <property type="match status" value="2"/>
</dbReference>
<dbReference type="EMBL" id="SBKQ01000005">
    <property type="protein sequence ID" value="RXR32998.1"/>
    <property type="molecule type" value="Genomic_DNA"/>
</dbReference>
<accession>A0A4Q1KSC0</accession>
<keyword evidence="4" id="KW-1185">Reference proteome</keyword>
<evidence type="ECO:0000313" key="4">
    <source>
        <dbReference type="Proteomes" id="UP000289734"/>
    </source>
</evidence>
<feature type="transmembrane region" description="Helical" evidence="2">
    <location>
        <begin position="7"/>
        <end position="28"/>
    </location>
</feature>
<dbReference type="InterPro" id="IPR026341">
    <property type="entry name" value="T9SS_type_B"/>
</dbReference>
<dbReference type="InterPro" id="IPR014755">
    <property type="entry name" value="Cu-Rt/internalin_Ig-like"/>
</dbReference>
<dbReference type="RefSeq" id="WP_129463842.1">
    <property type="nucleotide sequence ID" value="NZ_SBKQ01000005.1"/>
</dbReference>
<keyword evidence="2" id="KW-0812">Transmembrane</keyword>
<dbReference type="NCBIfam" id="TIGR04131">
    <property type="entry name" value="Bac_Flav_CTERM"/>
    <property type="match status" value="1"/>
</dbReference>
<organism evidence="3 4">
    <name type="scientific">Flavobacterium piscinae</name>
    <dbReference type="NCBI Taxonomy" id="2506424"/>
    <lineage>
        <taxon>Bacteria</taxon>
        <taxon>Pseudomonadati</taxon>
        <taxon>Bacteroidota</taxon>
        <taxon>Flavobacteriia</taxon>
        <taxon>Flavobacteriales</taxon>
        <taxon>Flavobacteriaceae</taxon>
        <taxon>Flavobacterium</taxon>
    </lineage>
</organism>
<protein>
    <submittedName>
        <fullName evidence="3">T9SS type B sorting domain-containing protein</fullName>
    </submittedName>
</protein>
<dbReference type="Pfam" id="PF13585">
    <property type="entry name" value="CHU_C"/>
    <property type="match status" value="1"/>
</dbReference>
<gene>
    <name evidence="3" type="ORF">EQG68_05765</name>
</gene>
<evidence type="ECO:0000256" key="1">
    <source>
        <dbReference type="ARBA" id="ARBA00022729"/>
    </source>
</evidence>
<evidence type="ECO:0000313" key="3">
    <source>
        <dbReference type="EMBL" id="RXR32998.1"/>
    </source>
</evidence>
<comment type="caution">
    <text evidence="3">The sequence shown here is derived from an EMBL/GenBank/DDBJ whole genome shotgun (WGS) entry which is preliminary data.</text>
</comment>